<protein>
    <submittedName>
        <fullName evidence="2">Uncharacterized protein</fullName>
    </submittedName>
</protein>
<name>A0A1C4YJN6_9ACTN</name>
<organism evidence="2 3">
    <name type="scientific">Micromonospora haikouensis</name>
    <dbReference type="NCBI Taxonomy" id="686309"/>
    <lineage>
        <taxon>Bacteria</taxon>
        <taxon>Bacillati</taxon>
        <taxon>Actinomycetota</taxon>
        <taxon>Actinomycetes</taxon>
        <taxon>Micromonosporales</taxon>
        <taxon>Micromonosporaceae</taxon>
        <taxon>Micromonospora</taxon>
    </lineage>
</organism>
<evidence type="ECO:0000313" key="3">
    <source>
        <dbReference type="Proteomes" id="UP000199375"/>
    </source>
</evidence>
<proteinExistence type="predicted"/>
<feature type="region of interest" description="Disordered" evidence="1">
    <location>
        <begin position="1"/>
        <end position="60"/>
    </location>
</feature>
<gene>
    <name evidence="2" type="ORF">GA0070558_1514</name>
</gene>
<evidence type="ECO:0000313" key="2">
    <source>
        <dbReference type="EMBL" id="SCF20898.1"/>
    </source>
</evidence>
<reference evidence="2 3" key="1">
    <citation type="submission" date="2016-06" db="EMBL/GenBank/DDBJ databases">
        <authorList>
            <person name="Kjaerup R.B."/>
            <person name="Dalgaard T.S."/>
            <person name="Juul-Madsen H.R."/>
        </authorList>
    </citation>
    <scope>NUCLEOTIDE SEQUENCE [LARGE SCALE GENOMIC DNA]</scope>
    <source>
        <strain evidence="2 3">DSM 45626</strain>
    </source>
</reference>
<dbReference type="RefSeq" id="WP_141722383.1">
    <property type="nucleotide sequence ID" value="NZ_FMCW01000051.1"/>
</dbReference>
<sequence>MSEHTPHHNHRADRIDPADPVPIDLTAGDPPASITAGCPARADAPTHPEGHWQPLGRERR</sequence>
<feature type="compositionally biased region" description="Basic and acidic residues" evidence="1">
    <location>
        <begin position="1"/>
        <end position="17"/>
    </location>
</feature>
<dbReference type="AlphaFoldDB" id="A0A1C4YJN6"/>
<accession>A0A1C4YJN6</accession>
<evidence type="ECO:0000256" key="1">
    <source>
        <dbReference type="SAM" id="MobiDB-lite"/>
    </source>
</evidence>
<dbReference type="Proteomes" id="UP000199375">
    <property type="component" value="Unassembled WGS sequence"/>
</dbReference>
<dbReference type="EMBL" id="FMCW01000051">
    <property type="protein sequence ID" value="SCF20898.1"/>
    <property type="molecule type" value="Genomic_DNA"/>
</dbReference>